<evidence type="ECO:0000313" key="18">
    <source>
        <dbReference type="Proteomes" id="UP000050497"/>
    </source>
</evidence>
<comment type="function">
    <text evidence="12 13">RNA polymerase that catalyzes the synthesis of short RNA molecules used as primers for DNA polymerase during DNA replication.</text>
</comment>
<comment type="caution">
    <text evidence="12">Lacks conserved residue(s) required for the propagation of feature annotation.</text>
</comment>
<keyword evidence="1 12" id="KW-0240">DNA-directed RNA polymerase</keyword>
<evidence type="ECO:0000256" key="11">
    <source>
        <dbReference type="ARBA" id="ARBA00023163"/>
    </source>
</evidence>
<dbReference type="InterPro" id="IPR013264">
    <property type="entry name" value="DNAG_N"/>
</dbReference>
<reference evidence="16 18" key="1">
    <citation type="submission" date="2015-09" db="EMBL/GenBank/DDBJ databases">
        <title>Identification and resolution of microdiversity through metagenomic sequencing of parallel consortia.</title>
        <authorList>
            <person name="Nelson W.C."/>
            <person name="Romine M.F."/>
            <person name="Lindemann S.R."/>
        </authorList>
    </citation>
    <scope>NUCLEOTIDE SEQUENCE [LARGE SCALE GENOMIC DNA]</scope>
    <source>
        <strain evidence="16">HL-109</strain>
    </source>
</reference>
<dbReference type="Pfam" id="PF01807">
    <property type="entry name" value="Zn_ribbon_DnaG"/>
    <property type="match status" value="1"/>
</dbReference>
<dbReference type="Pfam" id="PF13662">
    <property type="entry name" value="Toprim_4"/>
    <property type="match status" value="1"/>
</dbReference>
<dbReference type="PIRSF" id="PIRSF002811">
    <property type="entry name" value="DnaG"/>
    <property type="match status" value="1"/>
</dbReference>
<keyword evidence="9" id="KW-0460">Magnesium</keyword>
<dbReference type="PATRIC" id="fig|1653334.4.peg.468"/>
<accession>A0A0P7Y637</accession>
<keyword evidence="10 12" id="KW-0238">DNA-binding</keyword>
<dbReference type="RefSeq" id="WP_074443946.1">
    <property type="nucleotide sequence ID" value="NZ_FMBM01000001.1"/>
</dbReference>
<dbReference type="AlphaFoldDB" id="A0A0P7Y637"/>
<dbReference type="EMBL" id="FMBM01000001">
    <property type="protein sequence ID" value="SCC79789.1"/>
    <property type="molecule type" value="Genomic_DNA"/>
</dbReference>
<evidence type="ECO:0000256" key="9">
    <source>
        <dbReference type="ARBA" id="ARBA00022842"/>
    </source>
</evidence>
<dbReference type="InterPro" id="IPR002694">
    <property type="entry name" value="Znf_CHC2"/>
</dbReference>
<evidence type="ECO:0000313" key="19">
    <source>
        <dbReference type="Proteomes" id="UP000182800"/>
    </source>
</evidence>
<dbReference type="SMART" id="SM00493">
    <property type="entry name" value="TOPRIM"/>
    <property type="match status" value="1"/>
</dbReference>
<dbReference type="HAMAP" id="MF_00974">
    <property type="entry name" value="DNA_primase_DnaG"/>
    <property type="match status" value="1"/>
</dbReference>
<evidence type="ECO:0000256" key="7">
    <source>
        <dbReference type="ARBA" id="ARBA00022771"/>
    </source>
</evidence>
<comment type="caution">
    <text evidence="16">The sequence shown here is derived from an EMBL/GenBank/DDBJ whole genome shotgun (WGS) entry which is preliminary data.</text>
</comment>
<evidence type="ECO:0000256" key="4">
    <source>
        <dbReference type="ARBA" id="ARBA00022695"/>
    </source>
</evidence>
<comment type="similarity">
    <text evidence="12 13">Belongs to the DnaG primase family.</text>
</comment>
<evidence type="ECO:0000313" key="16">
    <source>
        <dbReference type="EMBL" id="KPQ09671.1"/>
    </source>
</evidence>
<gene>
    <name evidence="12 16" type="primary">dnaG</name>
    <name evidence="17" type="ORF">GA0071312_1166</name>
    <name evidence="16" type="ORF">HLUCCO17_13595</name>
</gene>
<keyword evidence="11 12" id="KW-0804">Transcription</keyword>
<dbReference type="GO" id="GO:0000428">
    <property type="term" value="C:DNA-directed RNA polymerase complex"/>
    <property type="evidence" value="ECO:0007669"/>
    <property type="project" value="UniProtKB-KW"/>
</dbReference>
<comment type="subunit">
    <text evidence="12">Monomer. Interacts with DnaB.</text>
</comment>
<keyword evidence="7" id="KW-0863">Zinc-finger</keyword>
<dbReference type="InterPro" id="IPR037068">
    <property type="entry name" value="DNA_primase_core_N_sf"/>
</dbReference>
<evidence type="ECO:0000256" key="3">
    <source>
        <dbReference type="ARBA" id="ARBA00022679"/>
    </source>
</evidence>
<dbReference type="Gene3D" id="3.40.1360.10">
    <property type="match status" value="1"/>
</dbReference>
<name>A0A0P7Y637_9HYPH</name>
<feature type="compositionally biased region" description="Gly residues" evidence="14">
    <location>
        <begin position="426"/>
        <end position="447"/>
    </location>
</feature>
<dbReference type="PANTHER" id="PTHR30313">
    <property type="entry name" value="DNA PRIMASE"/>
    <property type="match status" value="1"/>
</dbReference>
<dbReference type="GO" id="GO:0003899">
    <property type="term" value="F:DNA-directed RNA polymerase activity"/>
    <property type="evidence" value="ECO:0007669"/>
    <property type="project" value="UniProtKB-UniRule"/>
</dbReference>
<dbReference type="STRING" id="1653334.GA0071312_1166"/>
<evidence type="ECO:0000256" key="1">
    <source>
        <dbReference type="ARBA" id="ARBA00022478"/>
    </source>
</evidence>
<evidence type="ECO:0000256" key="5">
    <source>
        <dbReference type="ARBA" id="ARBA00022705"/>
    </source>
</evidence>
<dbReference type="GO" id="GO:0003677">
    <property type="term" value="F:DNA binding"/>
    <property type="evidence" value="ECO:0007669"/>
    <property type="project" value="UniProtKB-KW"/>
</dbReference>
<keyword evidence="3 12" id="KW-0808">Transferase</keyword>
<dbReference type="PANTHER" id="PTHR30313:SF2">
    <property type="entry name" value="DNA PRIMASE"/>
    <property type="match status" value="1"/>
</dbReference>
<dbReference type="Proteomes" id="UP000182800">
    <property type="component" value="Unassembled WGS sequence"/>
</dbReference>
<dbReference type="PROSITE" id="PS50880">
    <property type="entry name" value="TOPRIM"/>
    <property type="match status" value="1"/>
</dbReference>
<dbReference type="FunFam" id="3.40.1360.10:FF:000002">
    <property type="entry name" value="DNA primase"/>
    <property type="match status" value="1"/>
</dbReference>
<dbReference type="GO" id="GO:1990077">
    <property type="term" value="C:primosome complex"/>
    <property type="evidence" value="ECO:0007669"/>
    <property type="project" value="UniProtKB-KW"/>
</dbReference>
<proteinExistence type="inferred from homology"/>
<dbReference type="GO" id="GO:0005737">
    <property type="term" value="C:cytoplasm"/>
    <property type="evidence" value="ECO:0007669"/>
    <property type="project" value="TreeGrafter"/>
</dbReference>
<dbReference type="NCBIfam" id="TIGR01391">
    <property type="entry name" value="dnaG"/>
    <property type="match status" value="1"/>
</dbReference>
<evidence type="ECO:0000256" key="2">
    <source>
        <dbReference type="ARBA" id="ARBA00022515"/>
    </source>
</evidence>
<evidence type="ECO:0000313" key="17">
    <source>
        <dbReference type="EMBL" id="SCC79789.1"/>
    </source>
</evidence>
<reference evidence="17 19" key="2">
    <citation type="submission" date="2016-08" db="EMBL/GenBank/DDBJ databases">
        <authorList>
            <person name="Varghese N."/>
            <person name="Submissions Spin"/>
        </authorList>
    </citation>
    <scope>NUCLEOTIDE SEQUENCE [LARGE SCALE GENOMIC DNA]</scope>
    <source>
        <strain evidence="17 19">HL-109</strain>
    </source>
</reference>
<dbReference type="SMART" id="SM00400">
    <property type="entry name" value="ZnF_CHCC"/>
    <property type="match status" value="1"/>
</dbReference>
<evidence type="ECO:0000259" key="15">
    <source>
        <dbReference type="PROSITE" id="PS50880"/>
    </source>
</evidence>
<keyword evidence="5 12" id="KW-0235">DNA replication</keyword>
<dbReference type="CDD" id="cd03364">
    <property type="entry name" value="TOPRIM_DnaG_primases"/>
    <property type="match status" value="1"/>
</dbReference>
<feature type="domain" description="Toprim" evidence="15">
    <location>
        <begin position="257"/>
        <end position="339"/>
    </location>
</feature>
<evidence type="ECO:0000256" key="12">
    <source>
        <dbReference type="HAMAP-Rule" id="MF_00974"/>
    </source>
</evidence>
<comment type="catalytic activity">
    <reaction evidence="12">
        <text>ssDNA + n NTP = ssDNA/pppN(pN)n-1 hybrid + (n-1) diphosphate.</text>
        <dbReference type="EC" id="2.7.7.101"/>
    </reaction>
</comment>
<dbReference type="SUPFAM" id="SSF57783">
    <property type="entry name" value="Zinc beta-ribbon"/>
    <property type="match status" value="1"/>
</dbReference>
<evidence type="ECO:0000256" key="8">
    <source>
        <dbReference type="ARBA" id="ARBA00022833"/>
    </source>
</evidence>
<dbReference type="OrthoDB" id="9803773at2"/>
<dbReference type="Gene3D" id="3.90.580.10">
    <property type="entry name" value="Zinc finger, CHC2-type domain"/>
    <property type="match status" value="1"/>
</dbReference>
<dbReference type="SUPFAM" id="SSF56731">
    <property type="entry name" value="DNA primase core"/>
    <property type="match status" value="1"/>
</dbReference>
<dbReference type="GO" id="GO:0008270">
    <property type="term" value="F:zinc ion binding"/>
    <property type="evidence" value="ECO:0007669"/>
    <property type="project" value="UniProtKB-KW"/>
</dbReference>
<comment type="cofactor">
    <cofactor evidence="13">
        <name>Zn(2+)</name>
        <dbReference type="ChEBI" id="CHEBI:29105"/>
    </cofactor>
    <text evidence="13">Binds 1 zinc ion per monomer.</text>
</comment>
<dbReference type="InterPro" id="IPR050219">
    <property type="entry name" value="DnaG_primase"/>
</dbReference>
<dbReference type="InterPro" id="IPR030846">
    <property type="entry name" value="DnaG_bac"/>
</dbReference>
<dbReference type="EC" id="2.7.7.101" evidence="12"/>
<keyword evidence="8 13" id="KW-0862">Zinc</keyword>
<evidence type="ECO:0000256" key="10">
    <source>
        <dbReference type="ARBA" id="ARBA00023125"/>
    </source>
</evidence>
<dbReference type="InterPro" id="IPR006171">
    <property type="entry name" value="TOPRIM_dom"/>
</dbReference>
<keyword evidence="19" id="KW-1185">Reference proteome</keyword>
<dbReference type="Pfam" id="PF08275">
    <property type="entry name" value="DNAG_N"/>
    <property type="match status" value="1"/>
</dbReference>
<dbReference type="GO" id="GO:0006269">
    <property type="term" value="P:DNA replication, synthesis of primer"/>
    <property type="evidence" value="ECO:0007669"/>
    <property type="project" value="UniProtKB-UniRule"/>
</dbReference>
<evidence type="ECO:0000256" key="13">
    <source>
        <dbReference type="PIRNR" id="PIRNR002811"/>
    </source>
</evidence>
<dbReference type="Proteomes" id="UP000050497">
    <property type="component" value="Unassembled WGS sequence"/>
</dbReference>
<keyword evidence="6 13" id="KW-0479">Metal-binding</keyword>
<sequence length="643" mass="70925">MRYPPAILDEIRARLPVSEVVRKRVQMKKAGREWKGLSPFNQEKSPSFYVNDQKGFYHCFSSGKHGDIFDFLMETEGLSFPETVERLAGEAGVSLPRPTMENLEAEKRRAGLHEVMELAAAFFEKEYAGRRGTNAREYVARRGMPQTLQKRFRIGYAPAERYALRDHLADKGVPGETMIEAGLLVSGEDIAVPFDRFRDRLIFPICDSRGRVVAFGGRALSADVPAKYLNSPDTPLFHKGTMLYNAHQARKAAHDKGVVVAVEGYMDVIAMAGMGFDNAVAPLGTALTEEQLAVLWRMADEPILCFDGDKAGRRAAFRALDVALARLPVGKSLRMAMLPAGQDPDDLAREGGAAAMERVLEAALPLIDVLWARETEAGPLETPEQRAAFERRLHQALRVISDETLQRHYRDAINERLAQQFRGAGRRSGGYERGGGRQGGGAGGGYARGPRAGWQQEAPGMRLPQGYRPSPALLRSGLFARPDPDIPAAAAPREATIVAAFVAHPHLLEEHAETLAALELASPEARRLRGFLLDYIAEDNTAEAEYVALSLRRAGLADTYQALHARMVPSLRWILDPHADGLRVEDALRQAIILHRRAHTLHTELKAAARALAEDDSEANLAWMRDVQVQLSSLEGAEADRED</sequence>
<dbReference type="FunFam" id="3.90.580.10:FF:000001">
    <property type="entry name" value="DNA primase"/>
    <property type="match status" value="1"/>
</dbReference>
<evidence type="ECO:0000256" key="6">
    <source>
        <dbReference type="ARBA" id="ARBA00022723"/>
    </source>
</evidence>
<dbReference type="Gene3D" id="3.90.980.10">
    <property type="entry name" value="DNA primase, catalytic core, N-terminal domain"/>
    <property type="match status" value="1"/>
</dbReference>
<dbReference type="InterPro" id="IPR036977">
    <property type="entry name" value="DNA_primase_Znf_CHC2"/>
</dbReference>
<keyword evidence="4 12" id="KW-0548">Nucleotidyltransferase</keyword>
<protein>
    <recommendedName>
        <fullName evidence="12 13">DNA primase</fullName>
        <ecNumber evidence="12">2.7.7.101</ecNumber>
    </recommendedName>
</protein>
<keyword evidence="2 12" id="KW-0639">Primosome</keyword>
<organism evidence="16 18">
    <name type="scientific">Saliniramus fredricksonii</name>
    <dbReference type="NCBI Taxonomy" id="1653334"/>
    <lineage>
        <taxon>Bacteria</taxon>
        <taxon>Pseudomonadati</taxon>
        <taxon>Pseudomonadota</taxon>
        <taxon>Alphaproteobacteria</taxon>
        <taxon>Hyphomicrobiales</taxon>
        <taxon>Salinarimonadaceae</taxon>
        <taxon>Saliniramus</taxon>
    </lineage>
</organism>
<dbReference type="InterPro" id="IPR006295">
    <property type="entry name" value="DNA_primase_DnaG"/>
</dbReference>
<dbReference type="InterPro" id="IPR034151">
    <property type="entry name" value="TOPRIM_DnaG_bac"/>
</dbReference>
<feature type="region of interest" description="Disordered" evidence="14">
    <location>
        <begin position="424"/>
        <end position="450"/>
    </location>
</feature>
<evidence type="ECO:0000256" key="14">
    <source>
        <dbReference type="SAM" id="MobiDB-lite"/>
    </source>
</evidence>
<dbReference type="EMBL" id="LJSX01000023">
    <property type="protein sequence ID" value="KPQ09671.1"/>
    <property type="molecule type" value="Genomic_DNA"/>
</dbReference>